<comment type="caution">
    <text evidence="3">The sequence shown here is derived from an EMBL/GenBank/DDBJ whole genome shotgun (WGS) entry which is preliminary data.</text>
</comment>
<keyword evidence="3" id="KW-0540">Nuclease</keyword>
<feature type="transmembrane region" description="Helical" evidence="1">
    <location>
        <begin position="48"/>
        <end position="67"/>
    </location>
</feature>
<dbReference type="InterPro" id="IPR036691">
    <property type="entry name" value="Endo/exonu/phosph_ase_sf"/>
</dbReference>
<keyword evidence="1" id="KW-0472">Membrane</keyword>
<name>A0ABN2R782_9PSEU</name>
<feature type="domain" description="Endonuclease/exonuclease/phosphatase" evidence="2">
    <location>
        <begin position="148"/>
        <end position="322"/>
    </location>
</feature>
<gene>
    <name evidence="3" type="ORF">GCM10009754_40500</name>
</gene>
<organism evidence="3 4">
    <name type="scientific">Amycolatopsis minnesotensis</name>
    <dbReference type="NCBI Taxonomy" id="337894"/>
    <lineage>
        <taxon>Bacteria</taxon>
        <taxon>Bacillati</taxon>
        <taxon>Actinomycetota</taxon>
        <taxon>Actinomycetes</taxon>
        <taxon>Pseudonocardiales</taxon>
        <taxon>Pseudonocardiaceae</taxon>
        <taxon>Amycolatopsis</taxon>
    </lineage>
</organism>
<dbReference type="EMBL" id="BAAANN010000015">
    <property type="protein sequence ID" value="GAA1964548.1"/>
    <property type="molecule type" value="Genomic_DNA"/>
</dbReference>
<evidence type="ECO:0000259" key="2">
    <source>
        <dbReference type="Pfam" id="PF03372"/>
    </source>
</evidence>
<keyword evidence="3" id="KW-0255">Endonuclease</keyword>
<feature type="transmembrane region" description="Helical" evidence="1">
    <location>
        <begin position="105"/>
        <end position="125"/>
    </location>
</feature>
<dbReference type="Proteomes" id="UP001501116">
    <property type="component" value="Unassembled WGS sequence"/>
</dbReference>
<dbReference type="SUPFAM" id="SSF56219">
    <property type="entry name" value="DNase I-like"/>
    <property type="match status" value="1"/>
</dbReference>
<accession>A0ABN2R782</accession>
<protein>
    <submittedName>
        <fullName evidence="3">Endonuclease/exonuclease/phosphatase family protein</fullName>
    </submittedName>
</protein>
<dbReference type="Gene3D" id="3.60.10.10">
    <property type="entry name" value="Endonuclease/exonuclease/phosphatase"/>
    <property type="match status" value="1"/>
</dbReference>
<evidence type="ECO:0000256" key="1">
    <source>
        <dbReference type="SAM" id="Phobius"/>
    </source>
</evidence>
<proteinExistence type="predicted"/>
<dbReference type="InterPro" id="IPR005135">
    <property type="entry name" value="Endo/exonuclease/phosphatase"/>
</dbReference>
<reference evidence="3 4" key="1">
    <citation type="journal article" date="2019" name="Int. J. Syst. Evol. Microbiol.">
        <title>The Global Catalogue of Microorganisms (GCM) 10K type strain sequencing project: providing services to taxonomists for standard genome sequencing and annotation.</title>
        <authorList>
            <consortium name="The Broad Institute Genomics Platform"/>
            <consortium name="The Broad Institute Genome Sequencing Center for Infectious Disease"/>
            <person name="Wu L."/>
            <person name="Ma J."/>
        </authorList>
    </citation>
    <scope>NUCLEOTIDE SEQUENCE [LARGE SCALE GENOMIC DNA]</scope>
    <source>
        <strain evidence="3 4">JCM 14545</strain>
    </source>
</reference>
<evidence type="ECO:0000313" key="3">
    <source>
        <dbReference type="EMBL" id="GAA1964548.1"/>
    </source>
</evidence>
<sequence length="332" mass="35116">MVLTVPHLRGTGADVSRSVVCGSWRLKKPLIGNVHCGPMHRELKRGDLLVTAVAVLLAGALAGHGLLPEGSGISQLVESFLPWLAVPVVLLAVVAGLLRSRIGLCAALLPALVCAVLVVPDLVVLPEGGTGELRVATQNLGAGGNAAELTGNDLVSLQEVTDRNRTAVARTLRPKLRYHVDVGTVGLWSRYPVSAPDRLDLGQGWPRALRATVHLPDGPATVYAAHLASVRFGDVERRNRTLTELTELITSDRSPRLILLGDLNTASTDRALRPMLDSVREARSGPGFTWPSAFPLTRPDHILIRGFRTAAASVRATTGSDHLAAIAALGAP</sequence>
<dbReference type="GO" id="GO:0004519">
    <property type="term" value="F:endonuclease activity"/>
    <property type="evidence" value="ECO:0007669"/>
    <property type="project" value="UniProtKB-KW"/>
</dbReference>
<keyword evidence="3" id="KW-0378">Hydrolase</keyword>
<keyword evidence="1" id="KW-1133">Transmembrane helix</keyword>
<evidence type="ECO:0000313" key="4">
    <source>
        <dbReference type="Proteomes" id="UP001501116"/>
    </source>
</evidence>
<keyword evidence="4" id="KW-1185">Reference proteome</keyword>
<feature type="transmembrane region" description="Helical" evidence="1">
    <location>
        <begin position="79"/>
        <end position="98"/>
    </location>
</feature>
<keyword evidence="1" id="KW-0812">Transmembrane</keyword>
<dbReference type="Pfam" id="PF03372">
    <property type="entry name" value="Exo_endo_phos"/>
    <property type="match status" value="1"/>
</dbReference>